<accession>A0A813G8A4</accession>
<keyword evidence="2" id="KW-1185">Reference proteome</keyword>
<dbReference type="EMBL" id="CAJNNV010026821">
    <property type="protein sequence ID" value="CAE8619085.1"/>
    <property type="molecule type" value="Genomic_DNA"/>
</dbReference>
<feature type="non-terminal residue" evidence="1">
    <location>
        <position position="176"/>
    </location>
</feature>
<gene>
    <name evidence="1" type="ORF">PGLA1383_LOCUS36678</name>
</gene>
<dbReference type="AlphaFoldDB" id="A0A813G8A4"/>
<protein>
    <submittedName>
        <fullName evidence="1">Uncharacterized protein</fullName>
    </submittedName>
</protein>
<reference evidence="1" key="1">
    <citation type="submission" date="2021-02" db="EMBL/GenBank/DDBJ databases">
        <authorList>
            <person name="Dougan E. K."/>
            <person name="Rhodes N."/>
            <person name="Thang M."/>
            <person name="Chan C."/>
        </authorList>
    </citation>
    <scope>NUCLEOTIDE SEQUENCE</scope>
</reference>
<name>A0A813G8A4_POLGL</name>
<proteinExistence type="predicted"/>
<sequence length="176" mass="18831">LLADLDRASKSLPRSSLAYAAELAVPKDEIEAASSGPPRRCVCLDFLDPGPGVQAAREEALAELARTVHSVRSGEDKEGPPLPVLVIWYGNDPAEAEAQVAMLPSCALMVRPPFPEEANRLVPGVKPWLQHRGYAAMHGFVSLQAFNLLEIDQLLYLGPGTELAVPAAEAFAAHSE</sequence>
<organism evidence="1 2">
    <name type="scientific">Polarella glacialis</name>
    <name type="common">Dinoflagellate</name>
    <dbReference type="NCBI Taxonomy" id="89957"/>
    <lineage>
        <taxon>Eukaryota</taxon>
        <taxon>Sar</taxon>
        <taxon>Alveolata</taxon>
        <taxon>Dinophyceae</taxon>
        <taxon>Suessiales</taxon>
        <taxon>Suessiaceae</taxon>
        <taxon>Polarella</taxon>
    </lineage>
</organism>
<dbReference type="Proteomes" id="UP000654075">
    <property type="component" value="Unassembled WGS sequence"/>
</dbReference>
<comment type="caution">
    <text evidence="1">The sequence shown here is derived from an EMBL/GenBank/DDBJ whole genome shotgun (WGS) entry which is preliminary data.</text>
</comment>
<evidence type="ECO:0000313" key="2">
    <source>
        <dbReference type="Proteomes" id="UP000654075"/>
    </source>
</evidence>
<feature type="non-terminal residue" evidence="1">
    <location>
        <position position="1"/>
    </location>
</feature>
<evidence type="ECO:0000313" key="1">
    <source>
        <dbReference type="EMBL" id="CAE8619085.1"/>
    </source>
</evidence>